<accession>A0A1H2F9G1</accession>
<proteinExistence type="predicted"/>
<gene>
    <name evidence="2" type="ORF">SAMN05216210_1390</name>
</gene>
<sequence length="100" mass="11104">MASARDVYQRLKDASLGVVVAHLHDHQRWRDVHSGLVAVEIDGWIVTLNKEAGALDYCAGCLLPDGQQLDSRAWAGRGTDPLELLSVWERARLEQTLAQL</sequence>
<protein>
    <recommendedName>
        <fullName evidence="1">DUF7693 domain-containing protein</fullName>
    </recommendedName>
</protein>
<dbReference type="EMBL" id="LT629787">
    <property type="protein sequence ID" value="SDU03952.1"/>
    <property type="molecule type" value="Genomic_DNA"/>
</dbReference>
<dbReference type="InterPro" id="IPR056110">
    <property type="entry name" value="DUF7693"/>
</dbReference>
<reference evidence="3" key="1">
    <citation type="submission" date="2016-10" db="EMBL/GenBank/DDBJ databases">
        <authorList>
            <person name="Varghese N."/>
            <person name="Submissions S."/>
        </authorList>
    </citation>
    <scope>NUCLEOTIDE SEQUENCE [LARGE SCALE GENOMIC DNA]</scope>
    <source>
        <strain evidence="3">CECT 8338</strain>
    </source>
</reference>
<dbReference type="STRING" id="1434072.SAMN05216210_1390"/>
<name>A0A1H2F9G1_9GAMM</name>
<dbReference type="RefSeq" id="WP_092385441.1">
    <property type="nucleotide sequence ID" value="NZ_LT629787.1"/>
</dbReference>
<feature type="domain" description="DUF7693" evidence="1">
    <location>
        <begin position="3"/>
        <end position="98"/>
    </location>
</feature>
<evidence type="ECO:0000313" key="2">
    <source>
        <dbReference type="EMBL" id="SDU03952.1"/>
    </source>
</evidence>
<dbReference type="AlphaFoldDB" id="A0A1H2F9G1"/>
<dbReference type="OrthoDB" id="7000909at2"/>
<organism evidence="2 3">
    <name type="scientific">Halopseudomonas salegens</name>
    <dbReference type="NCBI Taxonomy" id="1434072"/>
    <lineage>
        <taxon>Bacteria</taxon>
        <taxon>Pseudomonadati</taxon>
        <taxon>Pseudomonadota</taxon>
        <taxon>Gammaproteobacteria</taxon>
        <taxon>Pseudomonadales</taxon>
        <taxon>Pseudomonadaceae</taxon>
        <taxon>Halopseudomonas</taxon>
    </lineage>
</organism>
<dbReference type="Pfam" id="PF24745">
    <property type="entry name" value="DUF7693"/>
    <property type="match status" value="1"/>
</dbReference>
<evidence type="ECO:0000259" key="1">
    <source>
        <dbReference type="Pfam" id="PF24745"/>
    </source>
</evidence>
<keyword evidence="3" id="KW-1185">Reference proteome</keyword>
<evidence type="ECO:0000313" key="3">
    <source>
        <dbReference type="Proteomes" id="UP000243924"/>
    </source>
</evidence>
<dbReference type="Proteomes" id="UP000243924">
    <property type="component" value="Chromosome I"/>
</dbReference>